<dbReference type="AlphaFoldDB" id="A0A6G1I2P0"/>
<proteinExistence type="predicted"/>
<accession>A0A6G1I2P0</accession>
<gene>
    <name evidence="5" type="ORF">EJ06DRAFT_345205</name>
</gene>
<dbReference type="CDD" id="cd00067">
    <property type="entry name" value="GAL4"/>
    <property type="match status" value="1"/>
</dbReference>
<dbReference type="PANTHER" id="PTHR37534">
    <property type="entry name" value="TRANSCRIPTIONAL ACTIVATOR PROTEIN UGA3"/>
    <property type="match status" value="1"/>
</dbReference>
<evidence type="ECO:0000259" key="4">
    <source>
        <dbReference type="PROSITE" id="PS50048"/>
    </source>
</evidence>
<dbReference type="InterPro" id="IPR000637">
    <property type="entry name" value="HMGI/Y_DNA-bd_CS"/>
</dbReference>
<dbReference type="GO" id="GO:0005634">
    <property type="term" value="C:nucleus"/>
    <property type="evidence" value="ECO:0007669"/>
    <property type="project" value="UniProtKB-SubCell"/>
</dbReference>
<dbReference type="InterPro" id="IPR021858">
    <property type="entry name" value="Fun_TF"/>
</dbReference>
<dbReference type="SMART" id="SM00066">
    <property type="entry name" value="GAL4"/>
    <property type="match status" value="1"/>
</dbReference>
<evidence type="ECO:0000256" key="2">
    <source>
        <dbReference type="ARBA" id="ARBA00023242"/>
    </source>
</evidence>
<comment type="subcellular location">
    <subcellularLocation>
        <location evidence="1">Nucleus</location>
    </subcellularLocation>
</comment>
<dbReference type="GO" id="GO:0000981">
    <property type="term" value="F:DNA-binding transcription factor activity, RNA polymerase II-specific"/>
    <property type="evidence" value="ECO:0007669"/>
    <property type="project" value="InterPro"/>
</dbReference>
<evidence type="ECO:0000313" key="6">
    <source>
        <dbReference type="Proteomes" id="UP000799640"/>
    </source>
</evidence>
<name>A0A6G1I2P0_9PEZI</name>
<evidence type="ECO:0000313" key="5">
    <source>
        <dbReference type="EMBL" id="KAF2402550.1"/>
    </source>
</evidence>
<dbReference type="Pfam" id="PF11951">
    <property type="entry name" value="Fungal_trans_2"/>
    <property type="match status" value="1"/>
</dbReference>
<evidence type="ECO:0000256" key="3">
    <source>
        <dbReference type="SAM" id="MobiDB-lite"/>
    </source>
</evidence>
<keyword evidence="2" id="KW-0539">Nucleus</keyword>
<dbReference type="SUPFAM" id="SSF57701">
    <property type="entry name" value="Zn2/Cys6 DNA-binding domain"/>
    <property type="match status" value="1"/>
</dbReference>
<dbReference type="PROSITE" id="PS00463">
    <property type="entry name" value="ZN2_CY6_FUNGAL_1"/>
    <property type="match status" value="1"/>
</dbReference>
<protein>
    <recommendedName>
        <fullName evidence="4">Zn(2)-C6 fungal-type domain-containing protein</fullName>
    </recommendedName>
</protein>
<feature type="domain" description="Zn(2)-C6 fungal-type" evidence="4">
    <location>
        <begin position="169"/>
        <end position="197"/>
    </location>
</feature>
<dbReference type="PROSITE" id="PS00354">
    <property type="entry name" value="HMGI_Y"/>
    <property type="match status" value="1"/>
</dbReference>
<dbReference type="PANTHER" id="PTHR37534:SF38">
    <property type="entry name" value="ZN(2)-C6 FUNGAL-TYPE DOMAIN-CONTAINING PROTEIN"/>
    <property type="match status" value="1"/>
</dbReference>
<dbReference type="EMBL" id="ML996691">
    <property type="protein sequence ID" value="KAF2402550.1"/>
    <property type="molecule type" value="Genomic_DNA"/>
</dbReference>
<dbReference type="OrthoDB" id="5333823at2759"/>
<dbReference type="InterPro" id="IPR036864">
    <property type="entry name" value="Zn2-C6_fun-type_DNA-bd_sf"/>
</dbReference>
<dbReference type="Proteomes" id="UP000799640">
    <property type="component" value="Unassembled WGS sequence"/>
</dbReference>
<dbReference type="Gene3D" id="4.10.240.10">
    <property type="entry name" value="Zn(2)-C6 fungal-type DNA-binding domain"/>
    <property type="match status" value="1"/>
</dbReference>
<feature type="compositionally biased region" description="Basic residues" evidence="3">
    <location>
        <begin position="141"/>
        <end position="151"/>
    </location>
</feature>
<dbReference type="GO" id="GO:0008270">
    <property type="term" value="F:zinc ion binding"/>
    <property type="evidence" value="ECO:0007669"/>
    <property type="project" value="InterPro"/>
</dbReference>
<organism evidence="5 6">
    <name type="scientific">Trichodelitschia bisporula</name>
    <dbReference type="NCBI Taxonomy" id="703511"/>
    <lineage>
        <taxon>Eukaryota</taxon>
        <taxon>Fungi</taxon>
        <taxon>Dikarya</taxon>
        <taxon>Ascomycota</taxon>
        <taxon>Pezizomycotina</taxon>
        <taxon>Dothideomycetes</taxon>
        <taxon>Dothideomycetes incertae sedis</taxon>
        <taxon>Phaeotrichales</taxon>
        <taxon>Phaeotrichaceae</taxon>
        <taxon>Trichodelitschia</taxon>
    </lineage>
</organism>
<keyword evidence="6" id="KW-1185">Reference proteome</keyword>
<dbReference type="PROSITE" id="PS50048">
    <property type="entry name" value="ZN2_CY6_FUNGAL_2"/>
    <property type="match status" value="1"/>
</dbReference>
<dbReference type="GO" id="GO:0000976">
    <property type="term" value="F:transcription cis-regulatory region binding"/>
    <property type="evidence" value="ECO:0007669"/>
    <property type="project" value="TreeGrafter"/>
</dbReference>
<sequence length="610" mass="68398">MAATMAPTLTPAFGPPRPRSIYARQSSASSSSPSSSTSTAASSESPRTTFVFSIGLGQYGRKPSADAGSSSGEEVVPKVEEIEDDDVGLMTGPTKVESADGSGGGNEDIGIDGDQEIDDAGAADNSGENEDRKGDVAAVVRRPRGRPRKYPRSPPDASAKLAKGRSKTGCITCRRRKKKCDETKPACLHCQKNNVHCEGYPPKDYWQGGKQRLVKSRGASVDRPRELPLLIEGIETELDWFLFNHFNLNLSRVLSLFTDKQNPFKEILLPMATSHRGLMHSLLCLSGAHLSSRDPDKRFEERQSHHYDCAVKNLRTDALLDRNAKGDETAIIDDPTVAQTLVLCLRSICAGEVQGEYRVHLDAAKHLICTQNSRNQEFRAFLIEFFIYHNVSNSVTSIDRPSVLMMEDFQLPQFMIQPEAGVFLGVVDGLFGCISKIRQLRDRIRTRREQNLKPWVDYQILADAQMIDSNLRSWHSGQPVDTPRWTAAMLYRQCTWLYLHRTIQPSTPNAQLHMAVDEGLEYLRELPEDSSTQSIMLMPLFILGCSAFQQEQRPEIQRAFDSLEAYSSLGNIKYAKRIVERVWELMDEGSESSWDWETIIKDMGWDFLIT</sequence>
<dbReference type="InterPro" id="IPR001138">
    <property type="entry name" value="Zn2Cys6_DnaBD"/>
</dbReference>
<feature type="compositionally biased region" description="Low complexity" evidence="3">
    <location>
        <begin position="26"/>
        <end position="46"/>
    </location>
</feature>
<feature type="compositionally biased region" description="Acidic residues" evidence="3">
    <location>
        <begin position="109"/>
        <end position="121"/>
    </location>
</feature>
<dbReference type="Pfam" id="PF00172">
    <property type="entry name" value="Zn_clus"/>
    <property type="match status" value="1"/>
</dbReference>
<dbReference type="GO" id="GO:0045944">
    <property type="term" value="P:positive regulation of transcription by RNA polymerase II"/>
    <property type="evidence" value="ECO:0007669"/>
    <property type="project" value="TreeGrafter"/>
</dbReference>
<evidence type="ECO:0000256" key="1">
    <source>
        <dbReference type="ARBA" id="ARBA00004123"/>
    </source>
</evidence>
<feature type="region of interest" description="Disordered" evidence="3">
    <location>
        <begin position="1"/>
        <end position="163"/>
    </location>
</feature>
<feature type="compositionally biased region" description="Low complexity" evidence="3">
    <location>
        <begin position="1"/>
        <end position="12"/>
    </location>
</feature>
<reference evidence="5" key="1">
    <citation type="journal article" date="2020" name="Stud. Mycol.">
        <title>101 Dothideomycetes genomes: a test case for predicting lifestyles and emergence of pathogens.</title>
        <authorList>
            <person name="Haridas S."/>
            <person name="Albert R."/>
            <person name="Binder M."/>
            <person name="Bloem J."/>
            <person name="Labutti K."/>
            <person name="Salamov A."/>
            <person name="Andreopoulos B."/>
            <person name="Baker S."/>
            <person name="Barry K."/>
            <person name="Bills G."/>
            <person name="Bluhm B."/>
            <person name="Cannon C."/>
            <person name="Castanera R."/>
            <person name="Culley D."/>
            <person name="Daum C."/>
            <person name="Ezra D."/>
            <person name="Gonzalez J."/>
            <person name="Henrissat B."/>
            <person name="Kuo A."/>
            <person name="Liang C."/>
            <person name="Lipzen A."/>
            <person name="Lutzoni F."/>
            <person name="Magnuson J."/>
            <person name="Mondo S."/>
            <person name="Nolan M."/>
            <person name="Ohm R."/>
            <person name="Pangilinan J."/>
            <person name="Park H.-J."/>
            <person name="Ramirez L."/>
            <person name="Alfaro M."/>
            <person name="Sun H."/>
            <person name="Tritt A."/>
            <person name="Yoshinaga Y."/>
            <person name="Zwiers L.-H."/>
            <person name="Turgeon B."/>
            <person name="Goodwin S."/>
            <person name="Spatafora J."/>
            <person name="Crous P."/>
            <person name="Grigoriev I."/>
        </authorList>
    </citation>
    <scope>NUCLEOTIDE SEQUENCE</scope>
    <source>
        <strain evidence="5">CBS 262.69</strain>
    </source>
</reference>